<keyword evidence="4" id="KW-0460">Magnesium</keyword>
<keyword evidence="7" id="KW-1185">Reference proteome</keyword>
<evidence type="ECO:0000256" key="4">
    <source>
        <dbReference type="ARBA" id="ARBA00022842"/>
    </source>
</evidence>
<dbReference type="GO" id="GO:0003824">
    <property type="term" value="F:catalytic activity"/>
    <property type="evidence" value="ECO:0007669"/>
    <property type="project" value="UniProtKB-ARBA"/>
</dbReference>
<dbReference type="SUPFAM" id="SSF56784">
    <property type="entry name" value="HAD-like"/>
    <property type="match status" value="1"/>
</dbReference>
<organism evidence="6 7">
    <name type="scientific">Okeania hirsuta</name>
    <dbReference type="NCBI Taxonomy" id="1458930"/>
    <lineage>
        <taxon>Bacteria</taxon>
        <taxon>Bacillati</taxon>
        <taxon>Cyanobacteriota</taxon>
        <taxon>Cyanophyceae</taxon>
        <taxon>Oscillatoriophycideae</taxon>
        <taxon>Oscillatoriales</taxon>
        <taxon>Microcoleaceae</taxon>
        <taxon>Okeania</taxon>
    </lineage>
</organism>
<dbReference type="Gene3D" id="1.10.150.240">
    <property type="entry name" value="Putative phosphatase, domain 2"/>
    <property type="match status" value="1"/>
</dbReference>
<comment type="similarity">
    <text evidence="2">Belongs to the HAD-like hydrolase superfamily. CbbY/CbbZ/Gph/YieH family.</text>
</comment>
<gene>
    <name evidence="6" type="ORF">D5R40_08535</name>
</gene>
<dbReference type="PRINTS" id="PR00413">
    <property type="entry name" value="HADHALOGNASE"/>
</dbReference>
<comment type="caution">
    <text evidence="6">The sequence shown here is derived from an EMBL/GenBank/DDBJ whole genome shotgun (WGS) entry which is preliminary data.</text>
</comment>
<dbReference type="InterPro" id="IPR023198">
    <property type="entry name" value="PGP-like_dom2"/>
</dbReference>
<dbReference type="PANTHER" id="PTHR46193">
    <property type="entry name" value="6-PHOSPHOGLUCONATE PHOSPHATASE"/>
    <property type="match status" value="1"/>
</dbReference>
<dbReference type="PROSITE" id="PS01228">
    <property type="entry name" value="COF_1"/>
    <property type="match status" value="1"/>
</dbReference>
<dbReference type="GO" id="GO:0046872">
    <property type="term" value="F:metal ion binding"/>
    <property type="evidence" value="ECO:0007669"/>
    <property type="project" value="UniProtKB-KW"/>
</dbReference>
<dbReference type="NCBIfam" id="TIGR01509">
    <property type="entry name" value="HAD-SF-IA-v3"/>
    <property type="match status" value="1"/>
</dbReference>
<dbReference type="InterPro" id="IPR006439">
    <property type="entry name" value="HAD-SF_hydro_IA"/>
</dbReference>
<dbReference type="Pfam" id="PF13419">
    <property type="entry name" value="HAD_2"/>
    <property type="match status" value="1"/>
</dbReference>
<dbReference type="AlphaFoldDB" id="A0A3N6PGB2"/>
<keyword evidence="5" id="KW-0119">Carbohydrate metabolism</keyword>
<evidence type="ECO:0000256" key="2">
    <source>
        <dbReference type="ARBA" id="ARBA00006171"/>
    </source>
</evidence>
<keyword evidence="3" id="KW-0479">Metal-binding</keyword>
<name>A0A3N6PGB2_9CYAN</name>
<evidence type="ECO:0000256" key="5">
    <source>
        <dbReference type="ARBA" id="ARBA00023277"/>
    </source>
</evidence>
<dbReference type="RefSeq" id="WP_124145968.1">
    <property type="nucleotide sequence ID" value="NZ_CAWOKI010000130.1"/>
</dbReference>
<evidence type="ECO:0000313" key="7">
    <source>
        <dbReference type="Proteomes" id="UP000269154"/>
    </source>
</evidence>
<dbReference type="InterPro" id="IPR051600">
    <property type="entry name" value="Beta-PGM-like"/>
</dbReference>
<dbReference type="InterPro" id="IPR036412">
    <property type="entry name" value="HAD-like_sf"/>
</dbReference>
<evidence type="ECO:0000313" key="6">
    <source>
        <dbReference type="EMBL" id="RQH47536.1"/>
    </source>
</evidence>
<evidence type="ECO:0000256" key="1">
    <source>
        <dbReference type="ARBA" id="ARBA00001946"/>
    </source>
</evidence>
<dbReference type="EMBL" id="RCBY01000034">
    <property type="protein sequence ID" value="RQH47536.1"/>
    <property type="molecule type" value="Genomic_DNA"/>
</dbReference>
<comment type="cofactor">
    <cofactor evidence="1">
        <name>Mg(2+)</name>
        <dbReference type="ChEBI" id="CHEBI:18420"/>
    </cofactor>
</comment>
<dbReference type="Proteomes" id="UP000269154">
    <property type="component" value="Unassembled WGS sequence"/>
</dbReference>
<sequence>MLKAILFDLDGTIVNTDPLHFQVWKEILNNYGIVIDHNSYKEKISGGTNPTILKKLLPHLSTTEVEELADYKEAKFREMATNLEPMTGLLEFIAWVKKQKLQKAVVTNAPPENAEFMLDVLQLTDTFPLVILGGVMTVAKPDPAPYKLCLEKLEISPEEAIVFEDSRSGIKSAVGAGIYTVGVASTHEPESLLEVGASIVINDFSDEKLQQLLDIRKFQGN</sequence>
<dbReference type="InterPro" id="IPR041492">
    <property type="entry name" value="HAD_2"/>
</dbReference>
<reference evidence="6 7" key="1">
    <citation type="journal article" date="2018" name="ACS Chem. Biol.">
        <title>Ketoreductase domain dysfunction expands chemodiversity: malyngamide biosynthesis in the cyanobacterium Okeania hirsuta.</title>
        <authorList>
            <person name="Moss N.A."/>
            <person name="Leao T."/>
            <person name="Rankin M."/>
            <person name="McCullough T.M."/>
            <person name="Qu P."/>
            <person name="Korobeynikov A."/>
            <person name="Smith J.L."/>
            <person name="Gerwick L."/>
            <person name="Gerwick W.H."/>
        </authorList>
    </citation>
    <scope>NUCLEOTIDE SEQUENCE [LARGE SCALE GENOMIC DNA]</scope>
    <source>
        <strain evidence="6 7">PAB10Feb10-1</strain>
    </source>
</reference>
<dbReference type="SFLD" id="SFLDG01129">
    <property type="entry name" value="C1.5:_HAD__Beta-PGM__Phosphata"/>
    <property type="match status" value="1"/>
</dbReference>
<dbReference type="SFLD" id="SFLDS00003">
    <property type="entry name" value="Haloacid_Dehalogenase"/>
    <property type="match status" value="1"/>
</dbReference>
<dbReference type="SFLD" id="SFLDG01135">
    <property type="entry name" value="C1.5.6:_HAD__Beta-PGM__Phospha"/>
    <property type="match status" value="1"/>
</dbReference>
<proteinExistence type="inferred from homology"/>
<dbReference type="OrthoDB" id="9797743at2"/>
<accession>A0A3N6PGB2</accession>
<evidence type="ECO:0000256" key="3">
    <source>
        <dbReference type="ARBA" id="ARBA00022723"/>
    </source>
</evidence>
<dbReference type="InterPro" id="IPR023214">
    <property type="entry name" value="HAD_sf"/>
</dbReference>
<dbReference type="CDD" id="cd07505">
    <property type="entry name" value="HAD_BPGM-like"/>
    <property type="match status" value="1"/>
</dbReference>
<protein>
    <submittedName>
        <fullName evidence="6">HAD family phosphatase</fullName>
    </submittedName>
</protein>
<dbReference type="Gene3D" id="3.40.50.1000">
    <property type="entry name" value="HAD superfamily/HAD-like"/>
    <property type="match status" value="1"/>
</dbReference>
<dbReference type="PANTHER" id="PTHR46193:SF18">
    <property type="entry name" value="HEXITOL PHOSPHATASE B"/>
    <property type="match status" value="1"/>
</dbReference>